<comment type="caution">
    <text evidence="16">The sequence shown here is derived from an EMBL/GenBank/DDBJ whole genome shotgun (WGS) entry which is preliminary data.</text>
</comment>
<feature type="transmembrane region" description="Helical" evidence="12">
    <location>
        <begin position="702"/>
        <end position="723"/>
    </location>
</feature>
<dbReference type="GO" id="GO:0031969">
    <property type="term" value="C:chloroplast membrane"/>
    <property type="evidence" value="ECO:0007669"/>
    <property type="project" value="UniProtKB-SubCell"/>
</dbReference>
<keyword evidence="5" id="KW-0150">Chloroplast</keyword>
<evidence type="ECO:0000259" key="14">
    <source>
        <dbReference type="Pfam" id="PF04101"/>
    </source>
</evidence>
<dbReference type="AlphaFoldDB" id="A0A4U5QLX7"/>
<evidence type="ECO:0000256" key="3">
    <source>
        <dbReference type="ARBA" id="ARBA00007635"/>
    </source>
</evidence>
<dbReference type="CDD" id="cd17507">
    <property type="entry name" value="GT28_Beta-DGS-like"/>
    <property type="match status" value="1"/>
</dbReference>
<keyword evidence="9" id="KW-0809">Transit peptide</keyword>
<evidence type="ECO:0000313" key="16">
    <source>
        <dbReference type="EMBL" id="TKS11800.1"/>
    </source>
</evidence>
<dbReference type="EC" id="2.4.1.46" evidence="4"/>
<evidence type="ECO:0000256" key="8">
    <source>
        <dbReference type="ARBA" id="ARBA00022679"/>
    </source>
</evidence>
<accession>A0A4U5QLX7</accession>
<keyword evidence="10 12" id="KW-0472">Membrane</keyword>
<evidence type="ECO:0000256" key="10">
    <source>
        <dbReference type="ARBA" id="ARBA00023136"/>
    </source>
</evidence>
<feature type="transmembrane region" description="Helical" evidence="12">
    <location>
        <begin position="804"/>
        <end position="821"/>
    </location>
</feature>
<evidence type="ECO:0000256" key="1">
    <source>
        <dbReference type="ARBA" id="ARBA00004141"/>
    </source>
</evidence>
<feature type="transmembrane region" description="Helical" evidence="12">
    <location>
        <begin position="896"/>
        <end position="915"/>
    </location>
</feature>
<evidence type="ECO:0000256" key="9">
    <source>
        <dbReference type="ARBA" id="ARBA00022946"/>
    </source>
</evidence>
<feature type="domain" description="Glycosyl transferase family 28 C-terminal" evidence="14">
    <location>
        <begin position="384"/>
        <end position="452"/>
    </location>
</feature>
<evidence type="ECO:0000256" key="4">
    <source>
        <dbReference type="ARBA" id="ARBA00012615"/>
    </source>
</evidence>
<dbReference type="GO" id="GO:0046509">
    <property type="term" value="F:1,2-diacylglycerol 3-beta-galactosyltransferase activity"/>
    <property type="evidence" value="ECO:0007669"/>
    <property type="project" value="UniProtKB-EC"/>
</dbReference>
<dbReference type="InterPro" id="IPR050519">
    <property type="entry name" value="Glycosyltransf_28_UgtP"/>
</dbReference>
<evidence type="ECO:0000256" key="11">
    <source>
        <dbReference type="ARBA" id="ARBA00046299"/>
    </source>
</evidence>
<dbReference type="SUPFAM" id="SSF103481">
    <property type="entry name" value="Multidrug resistance efflux transporter EmrE"/>
    <property type="match status" value="2"/>
</dbReference>
<evidence type="ECO:0000256" key="12">
    <source>
        <dbReference type="SAM" id="Phobius"/>
    </source>
</evidence>
<dbReference type="FunFam" id="3.40.50.2000:FF:000111">
    <property type="entry name" value="Monogalactosyldiacylglycerol synthase 3, chloroplastic"/>
    <property type="match status" value="1"/>
</dbReference>
<name>A0A4U5QLX7_POPAL</name>
<dbReference type="GO" id="GO:0009247">
    <property type="term" value="P:glycolipid biosynthetic process"/>
    <property type="evidence" value="ECO:0007669"/>
    <property type="project" value="InterPro"/>
</dbReference>
<feature type="domain" description="Diacylglycerol glucosyltransferase N-terminal" evidence="15">
    <location>
        <begin position="159"/>
        <end position="327"/>
    </location>
</feature>
<dbReference type="Pfam" id="PF00892">
    <property type="entry name" value="EamA"/>
    <property type="match status" value="1"/>
</dbReference>
<comment type="similarity">
    <text evidence="3">Belongs to the drug/metabolite transporter (DMT) superfamily. Plant drug/metabolite exporter (P-DME) (TC 2.A.7.4) family.</text>
</comment>
<evidence type="ECO:0000256" key="2">
    <source>
        <dbReference type="ARBA" id="ARBA00006962"/>
    </source>
</evidence>
<feature type="domain" description="EamA" evidence="13">
    <location>
        <begin position="677"/>
        <end position="747"/>
    </location>
</feature>
<organism evidence="16">
    <name type="scientific">Populus alba</name>
    <name type="common">White poplar</name>
    <dbReference type="NCBI Taxonomy" id="43335"/>
    <lineage>
        <taxon>Eukaryota</taxon>
        <taxon>Viridiplantae</taxon>
        <taxon>Streptophyta</taxon>
        <taxon>Embryophyta</taxon>
        <taxon>Tracheophyta</taxon>
        <taxon>Spermatophyta</taxon>
        <taxon>Magnoliopsida</taxon>
        <taxon>eudicotyledons</taxon>
        <taxon>Gunneridae</taxon>
        <taxon>Pentapetalae</taxon>
        <taxon>rosids</taxon>
        <taxon>fabids</taxon>
        <taxon>Malpighiales</taxon>
        <taxon>Salicaceae</taxon>
        <taxon>Saliceae</taxon>
        <taxon>Populus</taxon>
    </lineage>
</organism>
<evidence type="ECO:0000256" key="7">
    <source>
        <dbReference type="ARBA" id="ARBA00022676"/>
    </source>
</evidence>
<dbReference type="InterPro" id="IPR009695">
    <property type="entry name" value="Diacylglyc_glucosyltr_N"/>
</dbReference>
<dbReference type="STRING" id="43335.A0A4U5QLX7"/>
<keyword evidence="12" id="KW-0812">Transmembrane</keyword>
<gene>
    <name evidence="16" type="ORF">D5086_0000068210</name>
</gene>
<keyword evidence="8" id="KW-0808">Transferase</keyword>
<comment type="similarity">
    <text evidence="2">Belongs to the glycosyltransferase 28 family.</text>
</comment>
<evidence type="ECO:0000259" key="15">
    <source>
        <dbReference type="Pfam" id="PF06925"/>
    </source>
</evidence>
<dbReference type="InterPro" id="IPR007235">
    <property type="entry name" value="Glyco_trans_28_C"/>
</dbReference>
<dbReference type="InterPro" id="IPR037185">
    <property type="entry name" value="EmrE-like"/>
</dbReference>
<dbReference type="PANTHER" id="PTHR43025:SF3">
    <property type="entry name" value="MONOGALACTOSYLDIACYLGLYCEROL SYNTHASE 1, CHLOROPLASTIC"/>
    <property type="match status" value="1"/>
</dbReference>
<dbReference type="SUPFAM" id="SSF53756">
    <property type="entry name" value="UDP-Glycosyltransferase/glycogen phosphorylase"/>
    <property type="match status" value="1"/>
</dbReference>
<keyword evidence="12" id="KW-1133">Transmembrane helix</keyword>
<reference evidence="16" key="1">
    <citation type="submission" date="2018-10" db="EMBL/GenBank/DDBJ databases">
        <title>Population genomic analysis revealed the cold adaptation of white poplar.</title>
        <authorList>
            <person name="Liu Y.-J."/>
        </authorList>
    </citation>
    <scope>NUCLEOTIDE SEQUENCE [LARGE SCALE GENOMIC DNA]</scope>
    <source>
        <strain evidence="16">PAL-ZL1</strain>
    </source>
</reference>
<proteinExistence type="inferred from homology"/>
<feature type="transmembrane region" description="Helical" evidence="12">
    <location>
        <begin position="768"/>
        <end position="788"/>
    </location>
</feature>
<feature type="transmembrane region" description="Helical" evidence="12">
    <location>
        <begin position="567"/>
        <end position="586"/>
    </location>
</feature>
<comment type="subcellular location">
    <subcellularLocation>
        <location evidence="1">Membrane</location>
        <topology evidence="1">Multi-pass membrane protein</topology>
    </subcellularLocation>
    <subcellularLocation>
        <location evidence="11">Plastid</location>
        <location evidence="11">Chloroplast membrane</location>
    </subcellularLocation>
</comment>
<protein>
    <recommendedName>
        <fullName evidence="4">monogalactosyldiacylglycerol synthase</fullName>
        <ecNumber evidence="4">2.4.1.46</ecNumber>
    </recommendedName>
</protein>
<evidence type="ECO:0000256" key="5">
    <source>
        <dbReference type="ARBA" id="ARBA00022528"/>
    </source>
</evidence>
<dbReference type="Pfam" id="PF06925">
    <property type="entry name" value="MGDG_synth"/>
    <property type="match status" value="1"/>
</dbReference>
<dbReference type="Pfam" id="PF04101">
    <property type="entry name" value="Glyco_tran_28_C"/>
    <property type="match status" value="1"/>
</dbReference>
<dbReference type="PANTHER" id="PTHR43025">
    <property type="entry name" value="MONOGALACTOSYLDIACYLGLYCEROL SYNTHASE"/>
    <property type="match status" value="1"/>
</dbReference>
<keyword evidence="6" id="KW-0934">Plastid</keyword>
<dbReference type="Gene3D" id="3.40.50.2000">
    <property type="entry name" value="Glycogen Phosphorylase B"/>
    <property type="match status" value="1"/>
</dbReference>
<feature type="transmembrane region" description="Helical" evidence="12">
    <location>
        <begin position="857"/>
        <end position="884"/>
    </location>
</feature>
<evidence type="ECO:0000256" key="6">
    <source>
        <dbReference type="ARBA" id="ARBA00022640"/>
    </source>
</evidence>
<dbReference type="InterPro" id="IPR000620">
    <property type="entry name" value="EamA_dom"/>
</dbReference>
<evidence type="ECO:0000259" key="13">
    <source>
        <dbReference type="Pfam" id="PF00892"/>
    </source>
</evidence>
<feature type="transmembrane region" description="Helical" evidence="12">
    <location>
        <begin position="730"/>
        <end position="748"/>
    </location>
</feature>
<sequence>MHNPSAVATNQEPGLAFDFVSQLGGFAFNKAVQSINSNGFSLSKSNFLFFDSPGGQKTRKVNASLSLSSRSGFKSVWSEFNRAIRFHCERIPIGFASVQVGSGDNNGNNNISSDNGNGINGLRDDGCGVLVDDGVPMNGVEGVSPKRVLILMSDTGGGHRASAEAIKAAFNEEFGDDYQVFVTDLWSEHTPWPFNQLPKSYNFLVKHGALWKMTYYGSAPRVIHQSNFAATSTFIAREVAKGLMKYQPDIIISVHPLMQHVPLRVLRAKGLLQKIIFTTVVTDLSTCHPTWFHKLVTRCYCPSTDVSKRAMKAGLKPSQIKVYGLPVRPSFVKPVRPKGELRRQLGMDEDLPAVLLMGGGEGMGPIEATARALGDSLYDENLEEPIGQVLVICGRNKKLTNRLLSIDWKVPVQVKGFVTKMEECMGACDCIITKAGPGTIAEAMIRGLPIILNDYIAGQEVGNVPYVVENGCGKFSKSPKEIAKIVAEWFGPKADELSAMSQNALKLARPDAVFKIVHDLHELDLVVFWIMGWKYKAGLGLISTFVIIWVTSAEVTQRIFETYKQPFAITYLGVSLMVVYLPIALVRDWFCSLFHSGLSMHLHSGNSVIGSTIGLNIPPLRINDMNDELESDLRGCLITDKDIGEEGEGWPLNVKDEEDEPNLLQHNSELCSWEICKCSLYLAPIWFITEYLSNSALANTSVASTTVLTSTSGLFTLLFGAVLGQETINFAKVVAVFITMAGVAMTTVGKTWARDEASSFSETRRHSIIGDIFGLFSAISYSLFTVLLKKCAGSDGNKVDVQKCFGYIGLFTLLGLWWLLWPLNAAGIEPAFSFPHSWSVGEIVLLNGFVGSVLSDYFWALSVVWTTPLVATLGMSLTIPLAMLADMVIHGRHYSAIYIFGCIQVFAGFIIANISDKFSVKRELL</sequence>
<dbReference type="EMBL" id="RCHU01000183">
    <property type="protein sequence ID" value="TKS11800.1"/>
    <property type="molecule type" value="Genomic_DNA"/>
</dbReference>
<keyword evidence="7" id="KW-0328">Glycosyltransferase</keyword>